<dbReference type="PRINTS" id="PR00081">
    <property type="entry name" value="GDHRDH"/>
</dbReference>
<protein>
    <submittedName>
        <fullName evidence="3">SDR family NAD(P)-dependent oxidoreductase</fullName>
    </submittedName>
</protein>
<dbReference type="InterPro" id="IPR002347">
    <property type="entry name" value="SDR_fam"/>
</dbReference>
<keyword evidence="4" id="KW-1185">Reference proteome</keyword>
<dbReference type="PANTHER" id="PTHR43313:SF1">
    <property type="entry name" value="3BETA-HYDROXYSTEROID DEHYDROGENASE DHS-16"/>
    <property type="match status" value="1"/>
</dbReference>
<evidence type="ECO:0000313" key="3">
    <source>
        <dbReference type="EMBL" id="MBM9510644.1"/>
    </source>
</evidence>
<dbReference type="InterPro" id="IPR036291">
    <property type="entry name" value="NAD(P)-bd_dom_sf"/>
</dbReference>
<reference evidence="3 4" key="1">
    <citation type="submission" date="2021-01" db="EMBL/GenBank/DDBJ databases">
        <title>Streptomyces acididurans sp. nov., isolated from a peat swamp forest soil.</title>
        <authorList>
            <person name="Chantavorakit T."/>
            <person name="Duangmal K."/>
        </authorList>
    </citation>
    <scope>NUCLEOTIDE SEQUENCE [LARGE SCALE GENOMIC DNA]</scope>
    <source>
        <strain evidence="3 4">KK5PA1</strain>
    </source>
</reference>
<evidence type="ECO:0000313" key="4">
    <source>
        <dbReference type="Proteomes" id="UP000749040"/>
    </source>
</evidence>
<evidence type="ECO:0000256" key="2">
    <source>
        <dbReference type="SAM" id="MobiDB-lite"/>
    </source>
</evidence>
<comment type="caution">
    <text evidence="3">The sequence shown here is derived from an EMBL/GenBank/DDBJ whole genome shotgun (WGS) entry which is preliminary data.</text>
</comment>
<comment type="similarity">
    <text evidence="1">Belongs to the short-chain dehydrogenases/reductases (SDR) family.</text>
</comment>
<proteinExistence type="inferred from homology"/>
<gene>
    <name evidence="3" type="ORF">ITX44_40005</name>
</gene>
<dbReference type="PANTHER" id="PTHR43313">
    <property type="entry name" value="SHORT-CHAIN DEHYDROGENASE/REDUCTASE FAMILY 9C"/>
    <property type="match status" value="1"/>
</dbReference>
<dbReference type="RefSeq" id="WP_205364982.1">
    <property type="nucleotide sequence ID" value="NZ_JADKYB010000044.1"/>
</dbReference>
<accession>A0ABS2U4T9</accession>
<organism evidence="3 4">
    <name type="scientific">Actinacidiphila acididurans</name>
    <dbReference type="NCBI Taxonomy" id="2784346"/>
    <lineage>
        <taxon>Bacteria</taxon>
        <taxon>Bacillati</taxon>
        <taxon>Actinomycetota</taxon>
        <taxon>Actinomycetes</taxon>
        <taxon>Kitasatosporales</taxon>
        <taxon>Streptomycetaceae</taxon>
        <taxon>Actinacidiphila</taxon>
    </lineage>
</organism>
<dbReference type="Gene3D" id="3.40.50.720">
    <property type="entry name" value="NAD(P)-binding Rossmann-like Domain"/>
    <property type="match status" value="1"/>
</dbReference>
<dbReference type="PRINTS" id="PR00080">
    <property type="entry name" value="SDRFAMILY"/>
</dbReference>
<dbReference type="Pfam" id="PF00106">
    <property type="entry name" value="adh_short"/>
    <property type="match status" value="1"/>
</dbReference>
<evidence type="ECO:0000256" key="1">
    <source>
        <dbReference type="RuleBase" id="RU000363"/>
    </source>
</evidence>
<dbReference type="SUPFAM" id="SSF51735">
    <property type="entry name" value="NAD(P)-binding Rossmann-fold domains"/>
    <property type="match status" value="1"/>
</dbReference>
<dbReference type="EMBL" id="JADKYB010000044">
    <property type="protein sequence ID" value="MBM9510644.1"/>
    <property type="molecule type" value="Genomic_DNA"/>
</dbReference>
<name>A0ABS2U4T9_9ACTN</name>
<sequence>MAHSNTASSTAAGTTSASSALTRSVLVTGATGGLGRAVVRRLAAEGWTVHAGVRRDPGADLSPWRTTADRSRTEGPYAGEIRPVVFDVTDEASVRAAAERIGGRLDALVNSAGLITQGFWEQVPDEALRRQFEVNVTGLMTVTRAMLPALRATGGRVVNIGALSSLVALPYFGPIAASKAALASLSDSLRLELRHQGVTVSLVEPGAMDTEIFERAEAAARADGLAGGPATERTYDRALTGARAALAAQKLRPVDPAVAAVHHALTARRPRARYLVGPDARTLRVLRRLPRPVRDRLLLNALKLGPAAFAQVGA</sequence>
<dbReference type="Proteomes" id="UP000749040">
    <property type="component" value="Unassembled WGS sequence"/>
</dbReference>
<feature type="region of interest" description="Disordered" evidence="2">
    <location>
        <begin position="55"/>
        <end position="74"/>
    </location>
</feature>